<reference evidence="3" key="2">
    <citation type="submission" date="2023-03" db="EMBL/GenBank/DDBJ databases">
        <authorList>
            <person name="Zhang Z."/>
        </authorList>
    </citation>
    <scope>NUCLEOTIDE SEQUENCE</scope>
    <source>
        <strain evidence="3">DSA</strain>
    </source>
</reference>
<accession>A0AAW7ZG36</accession>
<dbReference type="GO" id="GO:0016757">
    <property type="term" value="F:glycosyltransferase activity"/>
    <property type="evidence" value="ECO:0007669"/>
    <property type="project" value="InterPro"/>
</dbReference>
<dbReference type="CDD" id="cd03823">
    <property type="entry name" value="GT4_ExpE7-like"/>
    <property type="match status" value="1"/>
</dbReference>
<dbReference type="InterPro" id="IPR001296">
    <property type="entry name" value="Glyco_trans_1"/>
</dbReference>
<evidence type="ECO:0000313" key="4">
    <source>
        <dbReference type="Proteomes" id="UP001172911"/>
    </source>
</evidence>
<reference evidence="3" key="1">
    <citation type="journal article" date="2023" name="J. Hazard. Mater.">
        <title>Anaerobic biodegradation of pyrene and benzo[a]pyrene by a new sulfate-reducing Desulforamulus aquiferis strain DSA.</title>
        <authorList>
            <person name="Zhang Z."/>
            <person name="Sun J."/>
            <person name="Gong X."/>
            <person name="Wang C."/>
            <person name="Wang H."/>
        </authorList>
    </citation>
    <scope>NUCLEOTIDE SEQUENCE</scope>
    <source>
        <strain evidence="3">DSA</strain>
    </source>
</reference>
<dbReference type="Pfam" id="PF00534">
    <property type="entry name" value="Glycos_transf_1"/>
    <property type="match status" value="1"/>
</dbReference>
<feature type="domain" description="Glycosyltransferase subfamily 4-like N-terminal" evidence="2">
    <location>
        <begin position="1"/>
        <end position="192"/>
    </location>
</feature>
<comment type="caution">
    <text evidence="3">The sequence shown here is derived from an EMBL/GenBank/DDBJ whole genome shotgun (WGS) entry which is preliminary data.</text>
</comment>
<name>A0AAW7ZG36_9FIRM</name>
<dbReference type="PANTHER" id="PTHR45947:SF13">
    <property type="entry name" value="TRANSFERASE"/>
    <property type="match status" value="1"/>
</dbReference>
<evidence type="ECO:0000259" key="2">
    <source>
        <dbReference type="Pfam" id="PF13439"/>
    </source>
</evidence>
<protein>
    <submittedName>
        <fullName evidence="3">Glycosyltransferase family 4 protein</fullName>
    </submittedName>
</protein>
<dbReference type="Proteomes" id="UP001172911">
    <property type="component" value="Unassembled WGS sequence"/>
</dbReference>
<dbReference type="EMBL" id="JARPTC010000021">
    <property type="protein sequence ID" value="MDO7788435.1"/>
    <property type="molecule type" value="Genomic_DNA"/>
</dbReference>
<dbReference type="InterPro" id="IPR028098">
    <property type="entry name" value="Glyco_trans_4-like_N"/>
</dbReference>
<evidence type="ECO:0000259" key="1">
    <source>
        <dbReference type="Pfam" id="PF00534"/>
    </source>
</evidence>
<dbReference type="Gene3D" id="3.40.50.2000">
    <property type="entry name" value="Glycogen Phosphorylase B"/>
    <property type="match status" value="2"/>
</dbReference>
<organism evidence="3 4">
    <name type="scientific">Desulforamulus aquiferis</name>
    <dbReference type="NCBI Taxonomy" id="1397668"/>
    <lineage>
        <taxon>Bacteria</taxon>
        <taxon>Bacillati</taxon>
        <taxon>Bacillota</taxon>
        <taxon>Clostridia</taxon>
        <taxon>Eubacteriales</taxon>
        <taxon>Peptococcaceae</taxon>
        <taxon>Desulforamulus</taxon>
    </lineage>
</organism>
<dbReference type="InterPro" id="IPR050194">
    <property type="entry name" value="Glycosyltransferase_grp1"/>
</dbReference>
<dbReference type="Pfam" id="PF13439">
    <property type="entry name" value="Glyco_transf_4"/>
    <property type="match status" value="1"/>
</dbReference>
<sequence>MGGAERSVQYLAEALVKEGHKAVVISASEKNVCEAQDVNGVKVHYLSLKNIYWPFKKRSNPMFLKPLWHLIDIYNPWMVRYIKEIIKAEKPDIVHTNNLMCFSPLVWSEIKKLSIPIVHTIRDYYLLCPKCTMFDKYSNCEKQCLICKGYSFPKIYFTKFVDAVVGVSNYILEKHLSLGAFKGAKHSTIYNAYENKRYYKKSKSDQGLRLGFIGRITPNKGIEVILKAIDKLPLHKKNITLKIAGSGDKQYIKALSKKYSMNNISFLGFIPVEEFYPEIDVLIIPSLWNEPLGRITFEAYSYGVPVIASCRGGIPELVENESTGFLFDPEKPENLLKIINDIATRPELIEQMEDACLKKAMEFLPGKIAKSYLKIYLSLVKR</sequence>
<keyword evidence="4" id="KW-1185">Reference proteome</keyword>
<proteinExistence type="predicted"/>
<gene>
    <name evidence="3" type="ORF">P6N53_14500</name>
</gene>
<dbReference type="AlphaFoldDB" id="A0AAW7ZG36"/>
<feature type="domain" description="Glycosyl transferase family 1" evidence="1">
    <location>
        <begin position="205"/>
        <end position="354"/>
    </location>
</feature>
<dbReference type="SUPFAM" id="SSF53756">
    <property type="entry name" value="UDP-Glycosyltransferase/glycogen phosphorylase"/>
    <property type="match status" value="1"/>
</dbReference>
<dbReference type="PANTHER" id="PTHR45947">
    <property type="entry name" value="SULFOQUINOVOSYL TRANSFERASE SQD2"/>
    <property type="match status" value="1"/>
</dbReference>
<evidence type="ECO:0000313" key="3">
    <source>
        <dbReference type="EMBL" id="MDO7788435.1"/>
    </source>
</evidence>